<reference evidence="9" key="1">
    <citation type="submission" date="2023-07" db="EMBL/GenBank/DDBJ databases">
        <title>draft genome sequence of fig (Ficus carica).</title>
        <authorList>
            <person name="Takahashi T."/>
            <person name="Nishimura K."/>
        </authorList>
    </citation>
    <scope>NUCLEOTIDE SEQUENCE</scope>
</reference>
<dbReference type="EMBL" id="BTGU01000017">
    <property type="protein sequence ID" value="GMN43973.1"/>
    <property type="molecule type" value="Genomic_DNA"/>
</dbReference>
<evidence type="ECO:0000256" key="8">
    <source>
        <dbReference type="SAM" id="MobiDB-lite"/>
    </source>
</evidence>
<gene>
    <name evidence="9" type="ORF">TIFTF001_013167</name>
</gene>
<protein>
    <recommendedName>
        <fullName evidence="7">Pre-mRNA-splicing factor 38</fullName>
    </recommendedName>
</protein>
<comment type="function">
    <text evidence="7">Required for pre-mRNA splicing.</text>
</comment>
<dbReference type="PANTHER" id="PTHR23142">
    <property type="entry name" value="PRE-MRNA-SPLICING FACTOR 38A-RELATED"/>
    <property type="match status" value="1"/>
</dbReference>
<feature type="region of interest" description="Disordered" evidence="8">
    <location>
        <begin position="180"/>
        <end position="214"/>
    </location>
</feature>
<proteinExistence type="inferred from homology"/>
<evidence type="ECO:0000256" key="3">
    <source>
        <dbReference type="ARBA" id="ARBA00022664"/>
    </source>
</evidence>
<accession>A0AA88D2M3</accession>
<sequence length="379" mass="41937">MANRTDPAAKSIRGTNPQNLVEKIVRSKIYQNTYWKEQCFGLTAETLVDKAMELDHIGGTFGGNRKPTPFMCLVMKMLQIQPEKDIVIEFIKNDDYKYVRVLGAFYLRLTGLDTDVYQYLEPLYNDYRKIRQKLADGNFALTHVDEVIDELLTMDYSCDIALPRIKKRWTLESNATLEPRKSALEEDFEEEEDKDDAEQLDDETGTGTGTGIEDMTVTDTGIEIMIETMIGTMIGNVAVGETETGTATEIGIGIVIETGTGRETEIVIVSEMKRIMVVIGIGNGTGKVEIGRGGTGTVAVGVIQGAEAGVGIAGIGMVGITARDMPAVASAPEDGMDLRTMALGKSRRKRKKRRRRRMMERTIQIQKLLKPTGSGHLWV</sequence>
<dbReference type="GO" id="GO:0005681">
    <property type="term" value="C:spliceosomal complex"/>
    <property type="evidence" value="ECO:0007669"/>
    <property type="project" value="UniProtKB-KW"/>
</dbReference>
<dbReference type="AlphaFoldDB" id="A0AA88D2M3"/>
<dbReference type="Pfam" id="PF03371">
    <property type="entry name" value="PRP38"/>
    <property type="match status" value="1"/>
</dbReference>
<evidence type="ECO:0000256" key="4">
    <source>
        <dbReference type="ARBA" id="ARBA00022728"/>
    </source>
</evidence>
<evidence type="ECO:0000313" key="10">
    <source>
        <dbReference type="Proteomes" id="UP001187192"/>
    </source>
</evidence>
<keyword evidence="6 7" id="KW-0539">Nucleus</keyword>
<evidence type="ECO:0000256" key="1">
    <source>
        <dbReference type="ARBA" id="ARBA00004123"/>
    </source>
</evidence>
<evidence type="ECO:0000256" key="5">
    <source>
        <dbReference type="ARBA" id="ARBA00023187"/>
    </source>
</evidence>
<comment type="similarity">
    <text evidence="2 7">Belongs to the PRP38 family.</text>
</comment>
<name>A0AA88D2M3_FICCA</name>
<dbReference type="InterPro" id="IPR005037">
    <property type="entry name" value="PRP38"/>
</dbReference>
<dbReference type="GO" id="GO:0000398">
    <property type="term" value="P:mRNA splicing, via spliceosome"/>
    <property type="evidence" value="ECO:0007669"/>
    <property type="project" value="UniProtKB-UniRule"/>
</dbReference>
<feature type="compositionally biased region" description="Acidic residues" evidence="8">
    <location>
        <begin position="185"/>
        <end position="204"/>
    </location>
</feature>
<keyword evidence="5 7" id="KW-0508">mRNA splicing</keyword>
<evidence type="ECO:0000256" key="2">
    <source>
        <dbReference type="ARBA" id="ARBA00006164"/>
    </source>
</evidence>
<evidence type="ECO:0000256" key="6">
    <source>
        <dbReference type="ARBA" id="ARBA00023242"/>
    </source>
</evidence>
<keyword evidence="10" id="KW-1185">Reference proteome</keyword>
<evidence type="ECO:0000313" key="9">
    <source>
        <dbReference type="EMBL" id="GMN43973.1"/>
    </source>
</evidence>
<organism evidence="9 10">
    <name type="scientific">Ficus carica</name>
    <name type="common">Common fig</name>
    <dbReference type="NCBI Taxonomy" id="3494"/>
    <lineage>
        <taxon>Eukaryota</taxon>
        <taxon>Viridiplantae</taxon>
        <taxon>Streptophyta</taxon>
        <taxon>Embryophyta</taxon>
        <taxon>Tracheophyta</taxon>
        <taxon>Spermatophyta</taxon>
        <taxon>Magnoliopsida</taxon>
        <taxon>eudicotyledons</taxon>
        <taxon>Gunneridae</taxon>
        <taxon>Pentapetalae</taxon>
        <taxon>rosids</taxon>
        <taxon>fabids</taxon>
        <taxon>Rosales</taxon>
        <taxon>Moraceae</taxon>
        <taxon>Ficeae</taxon>
        <taxon>Ficus</taxon>
    </lineage>
</organism>
<comment type="subcellular location">
    <subcellularLocation>
        <location evidence="1 7">Nucleus</location>
    </subcellularLocation>
</comment>
<keyword evidence="4 7" id="KW-0747">Spliceosome</keyword>
<evidence type="ECO:0000256" key="7">
    <source>
        <dbReference type="RuleBase" id="RU367025"/>
    </source>
</evidence>
<keyword evidence="3 7" id="KW-0507">mRNA processing</keyword>
<comment type="caution">
    <text evidence="9">The sequence shown here is derived from an EMBL/GenBank/DDBJ whole genome shotgun (WGS) entry which is preliminary data.</text>
</comment>
<dbReference type="Proteomes" id="UP001187192">
    <property type="component" value="Unassembled WGS sequence"/>
</dbReference>